<dbReference type="AlphaFoldDB" id="A0A1U7P182"/>
<dbReference type="InterPro" id="IPR000914">
    <property type="entry name" value="SBP_5_dom"/>
</dbReference>
<evidence type="ECO:0000313" key="7">
    <source>
        <dbReference type="Proteomes" id="UP000186607"/>
    </source>
</evidence>
<dbReference type="PIRSF" id="PIRSF002741">
    <property type="entry name" value="MppA"/>
    <property type="match status" value="1"/>
</dbReference>
<evidence type="ECO:0000256" key="3">
    <source>
        <dbReference type="ARBA" id="ARBA00022729"/>
    </source>
</evidence>
<keyword evidence="2" id="KW-0813">Transport</keyword>
<comment type="caution">
    <text evidence="6">The sequence shown here is derived from an EMBL/GenBank/DDBJ whole genome shotgun (WGS) entry which is preliminary data.</text>
</comment>
<dbReference type="InterPro" id="IPR023765">
    <property type="entry name" value="SBP_5_CS"/>
</dbReference>
<name>A0A1U7P182_9DEIO</name>
<protein>
    <submittedName>
        <fullName evidence="6">Dipeptide-binding ABC transporter, periplasmic substrate-binding component</fullName>
    </submittedName>
</protein>
<dbReference type="EMBL" id="MSTI01000050">
    <property type="protein sequence ID" value="OLV18918.1"/>
    <property type="molecule type" value="Genomic_DNA"/>
</dbReference>
<dbReference type="GO" id="GO:0015833">
    <property type="term" value="P:peptide transport"/>
    <property type="evidence" value="ECO:0007669"/>
    <property type="project" value="TreeGrafter"/>
</dbReference>
<comment type="similarity">
    <text evidence="1">Belongs to the bacterial solute-binding protein 5 family.</text>
</comment>
<sequence>MLEILVLHVLSLERRAMKRFTGQSLMGSSLLGLTLLLGTAHAAPQQGGSITVSYKDDVTTLDPAVGYDYQNWPMEKMVFDALLDYTPGGTTLTPRLAAKMPDVSKDGKTYTFTLRKGVKFHNGRVMTADDVKYSLERVLDPKTKSPGQSFYTDIAGAQAFVDGKAKAVSGIAVLAPDRVKITLNAPNAAFLNIMAMNFAFIVPKEAVAKAGEDFGHQPVGTGPFKLKSWVSGQQLQFERNPNYFMAGMPYLDGVTVKVGLDPSVAYLSLQRGEIDLLGDGIPPAQFLQVTRDPKLKANVFSKTSVNTTYLSLNTGVGPLKDVRVRQAINMAIDKTKILRIINGRGVVARGVLPPLMPGYDKAEAGYAYDPAKAKALLAAAGFKNGFETILYTTSTDPNPRIAQSIQQDLAQIGVKVQLKSLAQSSVIDAASTPKTAAMVWSGGLAWTQDYPDPSDFYWPILSCRSAVQGGWNWPFVCDKALDARAGKADRMVAPAQQAARLKEYASIFAALNKQAVWVPVFHEVRYTMKSDRLVGGVDDLLDPTHFINYERLSVKK</sequence>
<dbReference type="PROSITE" id="PS01040">
    <property type="entry name" value="SBP_BACTERIAL_5"/>
    <property type="match status" value="1"/>
</dbReference>
<organism evidence="6 7">
    <name type="scientific">Deinococcus marmoris</name>
    <dbReference type="NCBI Taxonomy" id="249408"/>
    <lineage>
        <taxon>Bacteria</taxon>
        <taxon>Thermotogati</taxon>
        <taxon>Deinococcota</taxon>
        <taxon>Deinococci</taxon>
        <taxon>Deinococcales</taxon>
        <taxon>Deinococcaceae</taxon>
        <taxon>Deinococcus</taxon>
    </lineage>
</organism>
<evidence type="ECO:0000313" key="6">
    <source>
        <dbReference type="EMBL" id="OLV18918.1"/>
    </source>
</evidence>
<dbReference type="CDD" id="cd00995">
    <property type="entry name" value="PBP2_NikA_DppA_OppA_like"/>
    <property type="match status" value="1"/>
</dbReference>
<keyword evidence="7" id="KW-1185">Reference proteome</keyword>
<evidence type="ECO:0000259" key="5">
    <source>
        <dbReference type="Pfam" id="PF00496"/>
    </source>
</evidence>
<dbReference type="PANTHER" id="PTHR30290">
    <property type="entry name" value="PERIPLASMIC BINDING COMPONENT OF ABC TRANSPORTER"/>
    <property type="match status" value="1"/>
</dbReference>
<dbReference type="SUPFAM" id="SSF53850">
    <property type="entry name" value="Periplasmic binding protein-like II"/>
    <property type="match status" value="1"/>
</dbReference>
<feature type="chain" id="PRO_5012707897" evidence="4">
    <location>
        <begin position="43"/>
        <end position="556"/>
    </location>
</feature>
<dbReference type="GO" id="GO:1904680">
    <property type="term" value="F:peptide transmembrane transporter activity"/>
    <property type="evidence" value="ECO:0007669"/>
    <property type="project" value="TreeGrafter"/>
</dbReference>
<evidence type="ECO:0000256" key="4">
    <source>
        <dbReference type="SAM" id="SignalP"/>
    </source>
</evidence>
<dbReference type="GO" id="GO:0042597">
    <property type="term" value="C:periplasmic space"/>
    <property type="evidence" value="ECO:0007669"/>
    <property type="project" value="UniProtKB-ARBA"/>
</dbReference>
<evidence type="ECO:0000256" key="2">
    <source>
        <dbReference type="ARBA" id="ARBA00022448"/>
    </source>
</evidence>
<dbReference type="Gene3D" id="3.40.190.10">
    <property type="entry name" value="Periplasmic binding protein-like II"/>
    <property type="match status" value="1"/>
</dbReference>
<accession>A0A1U7P182</accession>
<keyword evidence="3 4" id="KW-0732">Signal</keyword>
<dbReference type="InterPro" id="IPR030678">
    <property type="entry name" value="Peptide/Ni-bd"/>
</dbReference>
<dbReference type="GO" id="GO:0043190">
    <property type="term" value="C:ATP-binding cassette (ABC) transporter complex"/>
    <property type="evidence" value="ECO:0007669"/>
    <property type="project" value="InterPro"/>
</dbReference>
<proteinExistence type="inferred from homology"/>
<dbReference type="Pfam" id="PF00496">
    <property type="entry name" value="SBP_bac_5"/>
    <property type="match status" value="1"/>
</dbReference>
<feature type="domain" description="Solute-binding protein family 5" evidence="5">
    <location>
        <begin position="92"/>
        <end position="465"/>
    </location>
</feature>
<dbReference type="STRING" id="249408.BOO71_0004390"/>
<dbReference type="PANTHER" id="PTHR30290:SF9">
    <property type="entry name" value="OLIGOPEPTIDE-BINDING PROTEIN APPA"/>
    <property type="match status" value="1"/>
</dbReference>
<dbReference type="Gene3D" id="3.10.105.10">
    <property type="entry name" value="Dipeptide-binding Protein, Domain 3"/>
    <property type="match status" value="1"/>
</dbReference>
<reference evidence="6 7" key="1">
    <citation type="submission" date="2017-01" db="EMBL/GenBank/DDBJ databases">
        <title>Genome Analysis of Deinococcus marmoris KOPRI26562.</title>
        <authorList>
            <person name="Kim J.H."/>
            <person name="Oh H.-M."/>
        </authorList>
    </citation>
    <scope>NUCLEOTIDE SEQUENCE [LARGE SCALE GENOMIC DNA]</scope>
    <source>
        <strain evidence="6 7">KOPRI26562</strain>
    </source>
</reference>
<dbReference type="Proteomes" id="UP000186607">
    <property type="component" value="Unassembled WGS sequence"/>
</dbReference>
<gene>
    <name evidence="6" type="ORF">BOO71_0004390</name>
</gene>
<dbReference type="InterPro" id="IPR039424">
    <property type="entry name" value="SBP_5"/>
</dbReference>
<feature type="signal peptide" evidence="4">
    <location>
        <begin position="1"/>
        <end position="42"/>
    </location>
</feature>
<evidence type="ECO:0000256" key="1">
    <source>
        <dbReference type="ARBA" id="ARBA00005695"/>
    </source>
</evidence>